<reference evidence="3" key="1">
    <citation type="journal article" date="2022" name="Int. J. Mol. Sci.">
        <title>Draft Genome of Tanacetum Coccineum: Genomic Comparison of Closely Related Tanacetum-Family Plants.</title>
        <authorList>
            <person name="Yamashiro T."/>
            <person name="Shiraishi A."/>
            <person name="Nakayama K."/>
            <person name="Satake H."/>
        </authorList>
    </citation>
    <scope>NUCLEOTIDE SEQUENCE</scope>
</reference>
<feature type="domain" description="CCHC-type" evidence="2">
    <location>
        <begin position="290"/>
        <end position="304"/>
    </location>
</feature>
<keyword evidence="4" id="KW-1185">Reference proteome</keyword>
<comment type="caution">
    <text evidence="3">The sequence shown here is derived from an EMBL/GenBank/DDBJ whole genome shotgun (WGS) entry which is preliminary data.</text>
</comment>
<dbReference type="PROSITE" id="PS50158">
    <property type="entry name" value="ZF_CCHC"/>
    <property type="match status" value="1"/>
</dbReference>
<dbReference type="Gene3D" id="4.10.60.10">
    <property type="entry name" value="Zinc finger, CCHC-type"/>
    <property type="match status" value="1"/>
</dbReference>
<dbReference type="SUPFAM" id="SSF57756">
    <property type="entry name" value="Retrovirus zinc finger-like domains"/>
    <property type="match status" value="1"/>
</dbReference>
<evidence type="ECO:0000313" key="3">
    <source>
        <dbReference type="EMBL" id="GJT30117.1"/>
    </source>
</evidence>
<accession>A0ABQ5CUF3</accession>
<evidence type="ECO:0000259" key="2">
    <source>
        <dbReference type="PROSITE" id="PS50158"/>
    </source>
</evidence>
<dbReference type="Pfam" id="PF00098">
    <property type="entry name" value="zf-CCHC"/>
    <property type="match status" value="1"/>
</dbReference>
<dbReference type="SMART" id="SM00343">
    <property type="entry name" value="ZnF_C2HC"/>
    <property type="match status" value="1"/>
</dbReference>
<reference evidence="3" key="2">
    <citation type="submission" date="2022-01" db="EMBL/GenBank/DDBJ databases">
        <authorList>
            <person name="Yamashiro T."/>
            <person name="Shiraishi A."/>
            <person name="Satake H."/>
            <person name="Nakayama K."/>
        </authorList>
    </citation>
    <scope>NUCLEOTIDE SEQUENCE</scope>
</reference>
<organism evidence="3 4">
    <name type="scientific">Tanacetum coccineum</name>
    <dbReference type="NCBI Taxonomy" id="301880"/>
    <lineage>
        <taxon>Eukaryota</taxon>
        <taxon>Viridiplantae</taxon>
        <taxon>Streptophyta</taxon>
        <taxon>Embryophyta</taxon>
        <taxon>Tracheophyta</taxon>
        <taxon>Spermatophyta</taxon>
        <taxon>Magnoliopsida</taxon>
        <taxon>eudicotyledons</taxon>
        <taxon>Gunneridae</taxon>
        <taxon>Pentapetalae</taxon>
        <taxon>asterids</taxon>
        <taxon>campanulids</taxon>
        <taxon>Asterales</taxon>
        <taxon>Asteraceae</taxon>
        <taxon>Asteroideae</taxon>
        <taxon>Anthemideae</taxon>
        <taxon>Anthemidinae</taxon>
        <taxon>Tanacetum</taxon>
    </lineage>
</organism>
<gene>
    <name evidence="3" type="ORF">Tco_0910392</name>
</gene>
<name>A0ABQ5CUF3_9ASTR</name>
<keyword evidence="1" id="KW-0862">Zinc</keyword>
<protein>
    <submittedName>
        <fullName evidence="3">Ribonuclease H-like domain-containing protein</fullName>
    </submittedName>
</protein>
<dbReference type="EMBL" id="BQNB010014598">
    <property type="protein sequence ID" value="GJT30117.1"/>
    <property type="molecule type" value="Genomic_DNA"/>
</dbReference>
<keyword evidence="1" id="KW-0863">Zinc-finger</keyword>
<keyword evidence="1" id="KW-0479">Metal-binding</keyword>
<evidence type="ECO:0000313" key="4">
    <source>
        <dbReference type="Proteomes" id="UP001151760"/>
    </source>
</evidence>
<proteinExistence type="predicted"/>
<dbReference type="InterPro" id="IPR036875">
    <property type="entry name" value="Znf_CCHC_sf"/>
</dbReference>
<dbReference type="PANTHER" id="PTHR35317:SF23">
    <property type="entry name" value="OS04G0629600 PROTEIN"/>
    <property type="match status" value="1"/>
</dbReference>
<dbReference type="PANTHER" id="PTHR35317">
    <property type="entry name" value="OS04G0629600 PROTEIN"/>
    <property type="match status" value="1"/>
</dbReference>
<dbReference type="InterPro" id="IPR001878">
    <property type="entry name" value="Znf_CCHC"/>
</dbReference>
<sequence length="414" mass="47304">MDNPNITIEEYIRLEEENVRKCGKVFNWKLLSMIFYTAYPNPMDSAEGPIPPKTAEQKLARKNELKAKSTLLLAIPDEHLLKFHGIKDAKTLWEAIKTRFGGNKESKKMQKTILKQQYENFAASRSEGLDKTYDRFQKLISQLEIHGEVISQEDANLKLLRSLPSAWNTHTLIMRNKSDLDTLSMDDLYNNLKVYEAEIKGQSSSSLNSQNVAFVSSDNTSSTNEAVNTVHDLDNEDLEQIDTDDLKEMDLKWQVAMLTMRVKRFIKKTERNLNFNGKETVGFDKTKVECYNCHRRGHFARECKAPRNRNGDNTRRVVPVETPANALIVHPAHQAQILSVNESEEDNDQVNDKYKAGEEYHAVPPPYIGNFMPPRPENLPGLPPVRHNKLPYAGEDRTQLSLISISGTKLDVEF</sequence>
<dbReference type="Proteomes" id="UP001151760">
    <property type="component" value="Unassembled WGS sequence"/>
</dbReference>
<dbReference type="Pfam" id="PF14223">
    <property type="entry name" value="Retrotran_gag_2"/>
    <property type="match status" value="1"/>
</dbReference>
<evidence type="ECO:0000256" key="1">
    <source>
        <dbReference type="PROSITE-ProRule" id="PRU00047"/>
    </source>
</evidence>